<reference evidence="8" key="1">
    <citation type="submission" date="2020-07" db="EMBL/GenBank/DDBJ databases">
        <title>Huge and variable diversity of episymbiotic CPR bacteria and DPANN archaea in groundwater ecosystems.</title>
        <authorList>
            <person name="He C.Y."/>
            <person name="Keren R."/>
            <person name="Whittaker M."/>
            <person name="Farag I.F."/>
            <person name="Doudna J."/>
            <person name="Cate J.H.D."/>
            <person name="Banfield J.F."/>
        </authorList>
    </citation>
    <scope>NUCLEOTIDE SEQUENCE</scope>
    <source>
        <strain evidence="8">NC_groundwater_580_Pr5_B-0.1um_64_19</strain>
    </source>
</reference>
<comment type="similarity">
    <text evidence="2">Belongs to the KdsC family.</text>
</comment>
<name>A0A932A8N4_9BACT</name>
<evidence type="ECO:0000256" key="4">
    <source>
        <dbReference type="ARBA" id="ARBA00022723"/>
    </source>
</evidence>
<dbReference type="InterPro" id="IPR036412">
    <property type="entry name" value="HAD-like_sf"/>
</dbReference>
<evidence type="ECO:0000256" key="2">
    <source>
        <dbReference type="ARBA" id="ARBA00005893"/>
    </source>
</evidence>
<dbReference type="SFLD" id="SFLDS00003">
    <property type="entry name" value="Haloacid_Dehalogenase"/>
    <property type="match status" value="1"/>
</dbReference>
<dbReference type="GO" id="GO:0046872">
    <property type="term" value="F:metal ion binding"/>
    <property type="evidence" value="ECO:0007669"/>
    <property type="project" value="UniProtKB-KW"/>
</dbReference>
<dbReference type="EMBL" id="JACPNR010000009">
    <property type="protein sequence ID" value="MBI2678728.1"/>
    <property type="molecule type" value="Genomic_DNA"/>
</dbReference>
<dbReference type="SFLD" id="SFLDG01136">
    <property type="entry name" value="C1.6:_Phosphoserine_Phosphatas"/>
    <property type="match status" value="1"/>
</dbReference>
<evidence type="ECO:0000256" key="5">
    <source>
        <dbReference type="ARBA" id="ARBA00022801"/>
    </source>
</evidence>
<dbReference type="InterPro" id="IPR023214">
    <property type="entry name" value="HAD_sf"/>
</dbReference>
<comment type="cofactor">
    <cofactor evidence="1 7">
        <name>Mg(2+)</name>
        <dbReference type="ChEBI" id="CHEBI:18420"/>
    </cofactor>
</comment>
<dbReference type="PIRSF" id="PIRSF006118">
    <property type="entry name" value="KDO8-P_Ptase"/>
    <property type="match status" value="1"/>
</dbReference>
<feature type="binding site" evidence="7">
    <location>
        <position position="135"/>
    </location>
    <ligand>
        <name>Mg(2+)</name>
        <dbReference type="ChEBI" id="CHEBI:18420"/>
    </ligand>
</feature>
<dbReference type="PANTHER" id="PTHR21485">
    <property type="entry name" value="HAD SUPERFAMILY MEMBERS CMAS AND KDSC"/>
    <property type="match status" value="1"/>
</dbReference>
<organism evidence="8 9">
    <name type="scientific">Candidatus Korobacter versatilis</name>
    <dbReference type="NCBI Taxonomy" id="658062"/>
    <lineage>
        <taxon>Bacteria</taxon>
        <taxon>Pseudomonadati</taxon>
        <taxon>Acidobacteriota</taxon>
        <taxon>Terriglobia</taxon>
        <taxon>Terriglobales</taxon>
        <taxon>Candidatus Korobacteraceae</taxon>
        <taxon>Candidatus Korobacter</taxon>
    </lineage>
</organism>
<proteinExistence type="inferred from homology"/>
<dbReference type="InterPro" id="IPR010023">
    <property type="entry name" value="KdsC_fam"/>
</dbReference>
<evidence type="ECO:0000313" key="8">
    <source>
        <dbReference type="EMBL" id="MBI2678728.1"/>
    </source>
</evidence>
<feature type="binding site" evidence="7">
    <location>
        <position position="17"/>
    </location>
    <ligand>
        <name>substrate</name>
    </ligand>
</feature>
<protein>
    <submittedName>
        <fullName evidence="8">HAD hydrolase family protein</fullName>
    </submittedName>
</protein>
<dbReference type="GO" id="GO:0016788">
    <property type="term" value="F:hydrolase activity, acting on ester bonds"/>
    <property type="evidence" value="ECO:0007669"/>
    <property type="project" value="InterPro"/>
</dbReference>
<keyword evidence="4 7" id="KW-0479">Metal-binding</keyword>
<dbReference type="Proteomes" id="UP000779809">
    <property type="component" value="Unassembled WGS sequence"/>
</dbReference>
<keyword evidence="5 8" id="KW-0378">Hydrolase</keyword>
<dbReference type="PANTHER" id="PTHR21485:SF3">
    <property type="entry name" value="N-ACYLNEURAMINATE CYTIDYLYLTRANSFERASE"/>
    <property type="match status" value="1"/>
</dbReference>
<comment type="caution">
    <text evidence="8">The sequence shown here is derived from an EMBL/GenBank/DDBJ whole genome shotgun (WGS) entry which is preliminary data.</text>
</comment>
<evidence type="ECO:0000256" key="3">
    <source>
        <dbReference type="ARBA" id="ARBA00011881"/>
    </source>
</evidence>
<dbReference type="SFLD" id="SFLDG01138">
    <property type="entry name" value="C1.6.2:_Deoxy-d-mannose-octulo"/>
    <property type="match status" value="1"/>
</dbReference>
<evidence type="ECO:0000256" key="6">
    <source>
        <dbReference type="ARBA" id="ARBA00022842"/>
    </source>
</evidence>
<dbReference type="InterPro" id="IPR050793">
    <property type="entry name" value="CMP-NeuNAc_synthase"/>
</dbReference>
<feature type="binding site" evidence="7">
    <location>
        <position position="15"/>
    </location>
    <ligand>
        <name>Mg(2+)</name>
        <dbReference type="ChEBI" id="CHEBI:18420"/>
    </ligand>
</feature>
<dbReference type="AlphaFoldDB" id="A0A932A8N4"/>
<dbReference type="Pfam" id="PF08282">
    <property type="entry name" value="Hydrolase_3"/>
    <property type="match status" value="1"/>
</dbReference>
<sequence>MSKAKAKKIKLILMDVDGVLTDGTIWLFPAPHGVAGNPKGGADAKLDAGGYAIAPGTMIEAKGFSAHDGTGVTLARMAGLKTGVITKRISETVALRARDLKLDYVHQGVADKAGALDAILKEAGLHADEVAFLGDDLVDLPIMRRCGLAMAVANAREEVKDEAQFITDHRGGDGAARDAIEFILRAQGKWDDVVKKYLGRSG</sequence>
<comment type="subunit">
    <text evidence="3">Homotetramer.</text>
</comment>
<gene>
    <name evidence="8" type="ORF">HYX28_08085</name>
</gene>
<dbReference type="GO" id="GO:0008781">
    <property type="term" value="F:N-acylneuraminate cytidylyltransferase activity"/>
    <property type="evidence" value="ECO:0007669"/>
    <property type="project" value="TreeGrafter"/>
</dbReference>
<evidence type="ECO:0000313" key="9">
    <source>
        <dbReference type="Proteomes" id="UP000779809"/>
    </source>
</evidence>
<keyword evidence="6 7" id="KW-0460">Magnesium</keyword>
<dbReference type="Gene3D" id="3.40.50.1000">
    <property type="entry name" value="HAD superfamily/HAD-like"/>
    <property type="match status" value="1"/>
</dbReference>
<evidence type="ECO:0000256" key="7">
    <source>
        <dbReference type="PIRSR" id="PIRSR006118-2"/>
    </source>
</evidence>
<accession>A0A932A8N4</accession>
<evidence type="ECO:0000256" key="1">
    <source>
        <dbReference type="ARBA" id="ARBA00001946"/>
    </source>
</evidence>
<dbReference type="SUPFAM" id="SSF56784">
    <property type="entry name" value="HAD-like"/>
    <property type="match status" value="1"/>
</dbReference>